<keyword evidence="1" id="KW-0614">Plasmid</keyword>
<organism evidence="1">
    <name type="scientific">Vibrio chaetopteri</name>
    <dbReference type="NCBI Taxonomy" id="3016528"/>
    <lineage>
        <taxon>Bacteria</taxon>
        <taxon>Pseudomonadati</taxon>
        <taxon>Pseudomonadota</taxon>
        <taxon>Gammaproteobacteria</taxon>
        <taxon>Vibrionales</taxon>
        <taxon>Vibrionaceae</taxon>
        <taxon>Vibrio</taxon>
    </lineage>
</organism>
<gene>
    <name evidence="1" type="ORF">PG915_24500</name>
</gene>
<sequence length="153" mass="17119">MTSRHNIRCSHAAIPESYQNFEARALRKLLLGGLNAFVKAKGVSTVDLYALEGRRLKLPVVEIRLSVSEIYPELSAYLSASQSPTRALEEICYAFGYFMAEEDQAAQYSETSTNVDDSSAINEPIDNHSNSLLDNLMFMEEELMVESTDKSQN</sequence>
<reference evidence="1" key="1">
    <citation type="submission" date="2023-01" db="EMBL/GenBank/DDBJ databases">
        <title>Vibrio sp. CB1-14 genome sequencing.</title>
        <authorList>
            <person name="Otstavnykh N."/>
            <person name="Isaeva M."/>
            <person name="Meleshko D."/>
        </authorList>
    </citation>
    <scope>NUCLEOTIDE SEQUENCE</scope>
    <source>
        <strain evidence="1">CB1-14</strain>
        <plasmid evidence="1">p1</plasmid>
    </source>
</reference>
<dbReference type="EMBL" id="CP115922">
    <property type="protein sequence ID" value="XCD19100.1"/>
    <property type="molecule type" value="Genomic_DNA"/>
</dbReference>
<name>A0AAU8BRW1_9VIBR</name>
<accession>A0AAU8BRW1</accession>
<dbReference type="RefSeq" id="WP_353500227.1">
    <property type="nucleotide sequence ID" value="NZ_CP115922.1"/>
</dbReference>
<evidence type="ECO:0000313" key="1">
    <source>
        <dbReference type="EMBL" id="XCD19100.1"/>
    </source>
</evidence>
<dbReference type="AlphaFoldDB" id="A0AAU8BRW1"/>
<dbReference type="KEGG" id="vck:PG915_24500"/>
<proteinExistence type="predicted"/>
<geneLocation type="plasmid" evidence="1">
    <name>p1</name>
</geneLocation>
<protein>
    <submittedName>
        <fullName evidence="1">Uncharacterized protein</fullName>
    </submittedName>
</protein>